<dbReference type="EMBL" id="JACXAE010000064">
    <property type="protein sequence ID" value="MBD2774170.1"/>
    <property type="molecule type" value="Genomic_DNA"/>
</dbReference>
<dbReference type="Proteomes" id="UP000629098">
    <property type="component" value="Unassembled WGS sequence"/>
</dbReference>
<accession>A0A8J6XDN4</accession>
<reference evidence="1" key="1">
    <citation type="submission" date="2020-09" db="EMBL/GenBank/DDBJ databases">
        <title>Iningainema tapete sp. nov. (Scytonemataceae, Cyanobacteria) from greenhouses in central Florida (USA) produces two types of nodularin with biosynthetic potential for microcystin-LR and anabaenopeptins.</title>
        <authorList>
            <person name="Berthold D.E."/>
            <person name="Lefler F.W."/>
            <person name="Huang I.-S."/>
            <person name="Abdulla H."/>
            <person name="Zimba P.V."/>
            <person name="Laughinghouse H.D. IV."/>
        </authorList>
    </citation>
    <scope>NUCLEOTIDE SEQUENCE</scope>
    <source>
        <strain evidence="1">BLCCT55</strain>
    </source>
</reference>
<organism evidence="1 2">
    <name type="scientific">Iningainema tapete BLCC-T55</name>
    <dbReference type="NCBI Taxonomy" id="2748662"/>
    <lineage>
        <taxon>Bacteria</taxon>
        <taxon>Bacillati</taxon>
        <taxon>Cyanobacteriota</taxon>
        <taxon>Cyanophyceae</taxon>
        <taxon>Nostocales</taxon>
        <taxon>Scytonemataceae</taxon>
        <taxon>Iningainema tapete</taxon>
    </lineage>
</organism>
<dbReference type="RefSeq" id="WP_190830822.1">
    <property type="nucleotide sequence ID" value="NZ_CAWPPI010000064.1"/>
</dbReference>
<comment type="caution">
    <text evidence="1">The sequence shown here is derived from an EMBL/GenBank/DDBJ whole genome shotgun (WGS) entry which is preliminary data.</text>
</comment>
<gene>
    <name evidence="1" type="ORF">ICL16_19340</name>
</gene>
<sequence>MSVEALTQFGQKVAQEPALQAEAQETLGISLSELMSMNAEQIQSANTEYPDLVVDLAAKYGYHFTKKELLEQITVVMNPNAQGELSDEALEAVAGGAAKNGVPGLPTSGSQPTAIPIGPAVAGMTAAPKVPTSNSGW</sequence>
<evidence type="ECO:0000313" key="2">
    <source>
        <dbReference type="Proteomes" id="UP000629098"/>
    </source>
</evidence>
<dbReference type="AlphaFoldDB" id="A0A8J6XDN4"/>
<name>A0A8J6XDN4_9CYAN</name>
<keyword evidence="2" id="KW-1185">Reference proteome</keyword>
<evidence type="ECO:0000313" key="1">
    <source>
        <dbReference type="EMBL" id="MBD2774170.1"/>
    </source>
</evidence>
<proteinExistence type="predicted"/>
<protein>
    <submittedName>
        <fullName evidence="1">Nif11-like leader peptide family natural product</fullName>
    </submittedName>
</protein>